<accession>A0ABV6C7Z7</accession>
<dbReference type="Pfam" id="PF12796">
    <property type="entry name" value="Ank_2"/>
    <property type="match status" value="1"/>
</dbReference>
<organism evidence="5 6">
    <name type="scientific">Thorsellia kenyensis</name>
    <dbReference type="NCBI Taxonomy" id="1549888"/>
    <lineage>
        <taxon>Bacteria</taxon>
        <taxon>Pseudomonadati</taxon>
        <taxon>Pseudomonadota</taxon>
        <taxon>Gammaproteobacteria</taxon>
        <taxon>Enterobacterales</taxon>
        <taxon>Thorselliaceae</taxon>
        <taxon>Thorsellia</taxon>
    </lineage>
</organism>
<feature type="repeat" description="ANK" evidence="3">
    <location>
        <begin position="87"/>
        <end position="119"/>
    </location>
</feature>
<feature type="chain" id="PRO_5046397839" evidence="4">
    <location>
        <begin position="21"/>
        <end position="226"/>
    </location>
</feature>
<keyword evidence="1" id="KW-0677">Repeat</keyword>
<name>A0ABV6C7Z7_9GAMM</name>
<evidence type="ECO:0000313" key="6">
    <source>
        <dbReference type="Proteomes" id="UP001589758"/>
    </source>
</evidence>
<reference evidence="5 6" key="1">
    <citation type="submission" date="2024-09" db="EMBL/GenBank/DDBJ databases">
        <authorList>
            <person name="Sun Q."/>
            <person name="Mori K."/>
        </authorList>
    </citation>
    <scope>NUCLEOTIDE SEQUENCE [LARGE SCALE GENOMIC DNA]</scope>
    <source>
        <strain evidence="5 6">CCM 8545</strain>
    </source>
</reference>
<keyword evidence="2 3" id="KW-0040">ANK repeat</keyword>
<dbReference type="PANTHER" id="PTHR24171:SF9">
    <property type="entry name" value="ANKYRIN REPEAT DOMAIN-CONTAINING PROTEIN 39"/>
    <property type="match status" value="1"/>
</dbReference>
<dbReference type="SMART" id="SM00248">
    <property type="entry name" value="ANK"/>
    <property type="match status" value="4"/>
</dbReference>
<dbReference type="InterPro" id="IPR002110">
    <property type="entry name" value="Ankyrin_rpt"/>
</dbReference>
<dbReference type="SUPFAM" id="SSF48403">
    <property type="entry name" value="Ankyrin repeat"/>
    <property type="match status" value="1"/>
</dbReference>
<dbReference type="RefSeq" id="WP_385876182.1">
    <property type="nucleotide sequence ID" value="NZ_JBHLXE010000027.1"/>
</dbReference>
<sequence length="226" mass="25397">MKKKGMLFIFILLIGFSSWADNSFRYNMNELKVIANEKVFPNRIFYENKSEGPYSDWFDAVKKGNYHKVKNLIENEHPIDVKDEASLGQTALGWAAFIGYKDIVELLVKHGASLKATDNADVKHVFKSAIMGGNIEIIEYIYSLSKDFVDINELEDDGETMLIVASYAGRLDSVKFLLANGANVNIISEQKQHNALTYACTQGHEDVVNLLLRYGAINFRTGLNGC</sequence>
<evidence type="ECO:0000256" key="1">
    <source>
        <dbReference type="ARBA" id="ARBA00022737"/>
    </source>
</evidence>
<proteinExistence type="predicted"/>
<dbReference type="PROSITE" id="PS50088">
    <property type="entry name" value="ANK_REPEAT"/>
    <property type="match status" value="2"/>
</dbReference>
<dbReference type="PROSITE" id="PS50297">
    <property type="entry name" value="ANK_REP_REGION"/>
    <property type="match status" value="2"/>
</dbReference>
<evidence type="ECO:0000256" key="3">
    <source>
        <dbReference type="PROSITE-ProRule" id="PRU00023"/>
    </source>
</evidence>
<protein>
    <submittedName>
        <fullName evidence="5">Ankyrin repeat domain-containing protein</fullName>
    </submittedName>
</protein>
<evidence type="ECO:0000256" key="4">
    <source>
        <dbReference type="SAM" id="SignalP"/>
    </source>
</evidence>
<dbReference type="Proteomes" id="UP001589758">
    <property type="component" value="Unassembled WGS sequence"/>
</dbReference>
<dbReference type="Pfam" id="PF00023">
    <property type="entry name" value="Ank"/>
    <property type="match status" value="1"/>
</dbReference>
<dbReference type="InterPro" id="IPR036770">
    <property type="entry name" value="Ankyrin_rpt-contain_sf"/>
</dbReference>
<dbReference type="PANTHER" id="PTHR24171">
    <property type="entry name" value="ANKYRIN REPEAT DOMAIN-CONTAINING PROTEIN 39-RELATED"/>
    <property type="match status" value="1"/>
</dbReference>
<comment type="caution">
    <text evidence="5">The sequence shown here is derived from an EMBL/GenBank/DDBJ whole genome shotgun (WGS) entry which is preliminary data.</text>
</comment>
<evidence type="ECO:0000313" key="5">
    <source>
        <dbReference type="EMBL" id="MFC0179089.1"/>
    </source>
</evidence>
<dbReference type="EMBL" id="JBHLXE010000027">
    <property type="protein sequence ID" value="MFC0179089.1"/>
    <property type="molecule type" value="Genomic_DNA"/>
</dbReference>
<dbReference type="Gene3D" id="1.25.40.20">
    <property type="entry name" value="Ankyrin repeat-containing domain"/>
    <property type="match status" value="1"/>
</dbReference>
<keyword evidence="6" id="KW-1185">Reference proteome</keyword>
<feature type="repeat" description="ANK" evidence="3">
    <location>
        <begin position="157"/>
        <end position="189"/>
    </location>
</feature>
<evidence type="ECO:0000256" key="2">
    <source>
        <dbReference type="ARBA" id="ARBA00023043"/>
    </source>
</evidence>
<gene>
    <name evidence="5" type="ORF">ACFFIT_03085</name>
</gene>
<feature type="signal peptide" evidence="4">
    <location>
        <begin position="1"/>
        <end position="20"/>
    </location>
</feature>
<keyword evidence="4" id="KW-0732">Signal</keyword>